<accession>A0ABY4HRP3</accession>
<evidence type="ECO:0000313" key="3">
    <source>
        <dbReference type="EMBL" id="UOX34852.1"/>
    </source>
</evidence>
<evidence type="ECO:0000256" key="1">
    <source>
        <dbReference type="SAM" id="SignalP"/>
    </source>
</evidence>
<feature type="domain" description="DUF5689" evidence="2">
    <location>
        <begin position="39"/>
        <end position="271"/>
    </location>
</feature>
<dbReference type="RefSeq" id="WP_246917930.1">
    <property type="nucleotide sequence ID" value="NZ_CP090145.1"/>
</dbReference>
<organism evidence="3 4">
    <name type="scientific">Flavobacterium sediminilitoris</name>
    <dbReference type="NCBI Taxonomy" id="2024526"/>
    <lineage>
        <taxon>Bacteria</taxon>
        <taxon>Pseudomonadati</taxon>
        <taxon>Bacteroidota</taxon>
        <taxon>Flavobacteriia</taxon>
        <taxon>Flavobacteriales</taxon>
        <taxon>Flavobacteriaceae</taxon>
        <taxon>Flavobacterium</taxon>
    </lineage>
</organism>
<dbReference type="InterPro" id="IPR043744">
    <property type="entry name" value="DUF5689"/>
</dbReference>
<reference evidence="3" key="1">
    <citation type="submission" date="2021-12" db="EMBL/GenBank/DDBJ databases">
        <authorList>
            <person name="Cha I.-T."/>
            <person name="Lee K.-E."/>
            <person name="Park S.-J."/>
        </authorList>
    </citation>
    <scope>NUCLEOTIDE SEQUENCE</scope>
    <source>
        <strain evidence="3">YSM-43</strain>
    </source>
</reference>
<dbReference type="EMBL" id="CP090145">
    <property type="protein sequence ID" value="UOX34852.1"/>
    <property type="molecule type" value="Genomic_DNA"/>
</dbReference>
<dbReference type="PROSITE" id="PS51257">
    <property type="entry name" value="PROKAR_LIPOPROTEIN"/>
    <property type="match status" value="1"/>
</dbReference>
<evidence type="ECO:0000259" key="2">
    <source>
        <dbReference type="Pfam" id="PF18942"/>
    </source>
</evidence>
<gene>
    <name evidence="3" type="ORF">LXD69_04910</name>
</gene>
<dbReference type="Proteomes" id="UP000830454">
    <property type="component" value="Chromosome"/>
</dbReference>
<name>A0ABY4HRP3_9FLAO</name>
<feature type="signal peptide" evidence="1">
    <location>
        <begin position="1"/>
        <end position="22"/>
    </location>
</feature>
<reference evidence="3" key="2">
    <citation type="submission" date="2022-04" db="EMBL/GenBank/DDBJ databases">
        <title>Complete Genome Sequence of Flavobacterium sediminilitoris YSM-43, Isolated from a Tidal Sediment.</title>
        <authorList>
            <person name="Lee P.A."/>
        </authorList>
    </citation>
    <scope>NUCLEOTIDE SEQUENCE</scope>
    <source>
        <strain evidence="3">YSM-43</strain>
    </source>
</reference>
<feature type="chain" id="PRO_5046132313" evidence="1">
    <location>
        <begin position="23"/>
        <end position="469"/>
    </location>
</feature>
<protein>
    <submittedName>
        <fullName evidence="3">DUF5689 domain-containing protein</fullName>
    </submittedName>
</protein>
<dbReference type="Pfam" id="PF18942">
    <property type="entry name" value="DUF5689"/>
    <property type="match status" value="1"/>
</dbReference>
<sequence>MKKFKIILTTALFTTLFSCVNGDDYGTPDLSNECVTLTTTKEVIDITSTSQSNHQEWTGEDIIEAYVTSSDEGGNFYKSISLVSTDGNIGFSIPVDAYNLYTKYEPGRLVYINMKNRYYQIDNSATVIGSLYDGGDITNPNNDDVGRISGVEYEDIILRSCSNVNEDDLVNHVTIAQALNNQYINKLIEFDNVQFTDASLNQNYYDTDVFTIGGGTNHQITDEFGNTVTVRVSEFATFAGDQIPSGNGKIRGVLTKFGSTWQFMIRTLNDVKLDQPRIDSAPPLGGTNIQYLGSFLEDFETYTSGSVTTGQKIFPKYVNDPVEGGNYWYCEAFSNNKYLKMTAFSSNSNYQFDVNRVYFIMPVDFSAANNMSFKSQDRFDVGGVLKVYYSTDYAVLGNVDDATLVDITSNFTIASGTTGSASQPFVNSGVYNFPTSLTGNGFILFEYTGGYSYTPALTTTMHIDDIAIN</sequence>
<evidence type="ECO:0000313" key="4">
    <source>
        <dbReference type="Proteomes" id="UP000830454"/>
    </source>
</evidence>
<keyword evidence="1" id="KW-0732">Signal</keyword>
<proteinExistence type="predicted"/>
<keyword evidence="4" id="KW-1185">Reference proteome</keyword>